<organism evidence="1">
    <name type="scientific">Clostridioides difficile</name>
    <name type="common">Peptoclostridium difficile</name>
    <dbReference type="NCBI Taxonomy" id="1496"/>
    <lineage>
        <taxon>Bacteria</taxon>
        <taxon>Bacillati</taxon>
        <taxon>Bacillota</taxon>
        <taxon>Clostridia</taxon>
        <taxon>Peptostreptococcales</taxon>
        <taxon>Peptostreptococcaceae</taxon>
        <taxon>Clostridioides</taxon>
    </lineage>
</organism>
<proteinExistence type="predicted"/>
<evidence type="ECO:0000313" key="1">
    <source>
        <dbReference type="EMBL" id="CDS89901.1"/>
    </source>
</evidence>
<dbReference type="PIRSF" id="PIRSF011468">
    <property type="entry name" value="PhnJ"/>
    <property type="match status" value="1"/>
</dbReference>
<dbReference type="EMBL" id="LK932416">
    <property type="protein sequence ID" value="CDS90115.1"/>
    <property type="molecule type" value="Genomic_DNA"/>
</dbReference>
<dbReference type="GO" id="GO:0051539">
    <property type="term" value="F:4 iron, 4 sulfur cluster binding"/>
    <property type="evidence" value="ECO:0007669"/>
    <property type="project" value="InterPro"/>
</dbReference>
<dbReference type="SFLD" id="SFLDF00379">
    <property type="entry name" value="Phosphonate_metabolism_(PhnJ)"/>
    <property type="match status" value="1"/>
</dbReference>
<keyword evidence="2" id="KW-0456">Lyase</keyword>
<evidence type="ECO:0000313" key="2">
    <source>
        <dbReference type="EMBL" id="CDS90115.1"/>
    </source>
</evidence>
<dbReference type="AlphaFoldDB" id="A0A069AN07"/>
<dbReference type="EMBL" id="LK933305">
    <property type="protein sequence ID" value="CDT62465.1"/>
    <property type="molecule type" value="Genomic_DNA"/>
</dbReference>
<dbReference type="RefSeq" id="WP_021367368.1">
    <property type="nucleotide sequence ID" value="NZ_BBYB01000109.1"/>
</dbReference>
<dbReference type="SFLD" id="SFLDG01115">
    <property type="entry name" value="Phosphonate_metabolism_(PhnJ)"/>
    <property type="match status" value="1"/>
</dbReference>
<sequence length="289" mass="33454">MIYNYGFLDENTKKEIRRKILKAISIPGYQVPFGSRELPIAKGWGTGGLQLTLSLIGKNDVVKVIDQGNDDSTNACNIRSFIASVSNVETTKDTLEATLIQTRHRIPEEKLKSNQILIFQVPIPETLRIVEPSEVETRRMHSEEDYSRMWVYLYEDIVRFNDISIAVEYPCKVNDRYLMNPSPIPRFDIKKLNMSDNLFLFGAGREKRIYAIPPYTKVEPLEFEDYKFEEEKFEGKYCSLCNSTNTFLDEVYDSDTNEKYYSCSDTSYCEKVRLKNNSIDVTIGGTWNE</sequence>
<evidence type="ECO:0000313" key="3">
    <source>
        <dbReference type="EMBL" id="CDT62465.1"/>
    </source>
</evidence>
<protein>
    <submittedName>
        <fullName evidence="2">Carbon-phosphorus lyase complex subunit</fullName>
    </submittedName>
    <submittedName>
        <fullName evidence="1">Putative phosphonate metabolism protein</fullName>
    </submittedName>
</protein>
<dbReference type="Pfam" id="PF06007">
    <property type="entry name" value="PhnJ"/>
    <property type="match status" value="1"/>
</dbReference>
<dbReference type="EMBL" id="LK932531">
    <property type="protein sequence ID" value="CDS89901.1"/>
    <property type="molecule type" value="Genomic_DNA"/>
</dbReference>
<reference evidence="1" key="1">
    <citation type="submission" date="2014-07" db="EMBL/GenBank/DDBJ databases">
        <authorList>
            <person name="Monot Marc"/>
        </authorList>
    </citation>
    <scope>NUCLEOTIDE SEQUENCE</scope>
    <source>
        <strain evidence="3">7032989</strain>
        <strain evidence="2">7032994</strain>
    </source>
</reference>
<name>A0A069AN07_CLODI</name>
<gene>
    <name evidence="1" type="primary">phnJ</name>
    <name evidence="3" type="ORF">BN1095_610018</name>
    <name evidence="1" type="ORF">BN1096_760121</name>
    <name evidence="2" type="ORF">BN1097_760122</name>
</gene>
<dbReference type="GO" id="GO:0019700">
    <property type="term" value="P:organic phosphonate catabolic process"/>
    <property type="evidence" value="ECO:0007669"/>
    <property type="project" value="InterPro"/>
</dbReference>
<accession>A0A069AN07</accession>
<dbReference type="GO" id="GO:0016829">
    <property type="term" value="F:lyase activity"/>
    <property type="evidence" value="ECO:0007669"/>
    <property type="project" value="UniProtKB-KW"/>
</dbReference>
<dbReference type="SFLD" id="SFLDS00033">
    <property type="entry name" value="Radical_SAM_Phosphonate_Metabo"/>
    <property type="match status" value="1"/>
</dbReference>
<dbReference type="InterPro" id="IPR010306">
    <property type="entry name" value="PhnJ"/>
</dbReference>